<dbReference type="GO" id="GO:0009897">
    <property type="term" value="C:external side of plasma membrane"/>
    <property type="evidence" value="ECO:0007669"/>
    <property type="project" value="TreeGrafter"/>
</dbReference>
<keyword evidence="6" id="KW-1185">Reference proteome</keyword>
<dbReference type="Pfam" id="PF13517">
    <property type="entry name" value="FG-GAP_3"/>
    <property type="match status" value="1"/>
</dbReference>
<reference evidence="5" key="1">
    <citation type="journal article" date="2014" name="Int. J. Syst. Evol. Microbiol.">
        <title>Complete genome sequence of Corynebacterium casei LMG S-19264T (=DSM 44701T), isolated from a smear-ripened cheese.</title>
        <authorList>
            <consortium name="US DOE Joint Genome Institute (JGI-PGF)"/>
            <person name="Walter F."/>
            <person name="Albersmeier A."/>
            <person name="Kalinowski J."/>
            <person name="Ruckert C."/>
        </authorList>
    </citation>
    <scope>NUCLEOTIDE SEQUENCE</scope>
    <source>
        <strain evidence="5">CGMCC 4.7403</strain>
    </source>
</reference>
<dbReference type="AlphaFoldDB" id="A0A918ZPM5"/>
<dbReference type="InterPro" id="IPR013519">
    <property type="entry name" value="Int_alpha_beta-p"/>
</dbReference>
<accession>A0A918ZPM5</accession>
<dbReference type="PANTHER" id="PTHR23220">
    <property type="entry name" value="INTEGRIN ALPHA"/>
    <property type="match status" value="1"/>
</dbReference>
<protein>
    <recommendedName>
        <fullName evidence="7">Integrin-like protein</fullName>
    </recommendedName>
</protein>
<dbReference type="GO" id="GO:0005178">
    <property type="term" value="F:integrin binding"/>
    <property type="evidence" value="ECO:0007669"/>
    <property type="project" value="TreeGrafter"/>
</dbReference>
<evidence type="ECO:0008006" key="7">
    <source>
        <dbReference type="Google" id="ProtNLM"/>
    </source>
</evidence>
<dbReference type="GO" id="GO:0007160">
    <property type="term" value="P:cell-matrix adhesion"/>
    <property type="evidence" value="ECO:0007669"/>
    <property type="project" value="TreeGrafter"/>
</dbReference>
<dbReference type="InterPro" id="IPR013517">
    <property type="entry name" value="FG-GAP"/>
</dbReference>
<evidence type="ECO:0000313" key="5">
    <source>
        <dbReference type="EMBL" id="GHE60881.1"/>
    </source>
</evidence>
<feature type="chain" id="PRO_5038504255" description="Integrin-like protein" evidence="4">
    <location>
        <begin position="46"/>
        <end position="475"/>
    </location>
</feature>
<dbReference type="PRINTS" id="PR01185">
    <property type="entry name" value="INTEGRINA"/>
</dbReference>
<dbReference type="Proteomes" id="UP000603227">
    <property type="component" value="Unassembled WGS sequence"/>
</dbReference>
<dbReference type="EMBL" id="BNAT01000051">
    <property type="protein sequence ID" value="GHE60881.1"/>
    <property type="molecule type" value="Genomic_DNA"/>
</dbReference>
<evidence type="ECO:0000313" key="6">
    <source>
        <dbReference type="Proteomes" id="UP000603227"/>
    </source>
</evidence>
<feature type="signal peptide" evidence="4">
    <location>
        <begin position="1"/>
        <end position="45"/>
    </location>
</feature>
<evidence type="ECO:0000256" key="4">
    <source>
        <dbReference type="SAM" id="SignalP"/>
    </source>
</evidence>
<reference evidence="5" key="2">
    <citation type="submission" date="2020-09" db="EMBL/GenBank/DDBJ databases">
        <authorList>
            <person name="Sun Q."/>
            <person name="Zhou Y."/>
        </authorList>
    </citation>
    <scope>NUCLEOTIDE SEQUENCE</scope>
    <source>
        <strain evidence="5">CGMCC 4.7403</strain>
    </source>
</reference>
<keyword evidence="1 4" id="KW-0732">Signal</keyword>
<keyword evidence="2" id="KW-0677">Repeat</keyword>
<evidence type="ECO:0000256" key="3">
    <source>
        <dbReference type="ARBA" id="ARBA00023180"/>
    </source>
</evidence>
<dbReference type="InterPro" id="IPR028994">
    <property type="entry name" value="Integrin_alpha_N"/>
</dbReference>
<dbReference type="Pfam" id="PF01839">
    <property type="entry name" value="FG-GAP"/>
    <property type="match status" value="3"/>
</dbReference>
<dbReference type="PANTHER" id="PTHR23220:SF84">
    <property type="entry name" value="INTEGRIN ALPHA-L"/>
    <property type="match status" value="1"/>
</dbReference>
<dbReference type="InterPro" id="IPR000413">
    <property type="entry name" value="Integrin_alpha"/>
</dbReference>
<name>A0A918ZPM5_9ACTN</name>
<dbReference type="PROSITE" id="PS51470">
    <property type="entry name" value="FG_GAP"/>
    <property type="match status" value="1"/>
</dbReference>
<gene>
    <name evidence="5" type="ORF">GCM10017771_84110</name>
</gene>
<keyword evidence="3" id="KW-0325">Glycoprotein</keyword>
<dbReference type="Gene3D" id="2.130.10.130">
    <property type="entry name" value="Integrin alpha, N-terminal"/>
    <property type="match status" value="3"/>
</dbReference>
<dbReference type="GO" id="GO:0007229">
    <property type="term" value="P:integrin-mediated signaling pathway"/>
    <property type="evidence" value="ECO:0007669"/>
    <property type="project" value="TreeGrafter"/>
</dbReference>
<evidence type="ECO:0000256" key="2">
    <source>
        <dbReference type="ARBA" id="ARBA00022737"/>
    </source>
</evidence>
<dbReference type="GO" id="GO:0008305">
    <property type="term" value="C:integrin complex"/>
    <property type="evidence" value="ECO:0007669"/>
    <property type="project" value="InterPro"/>
</dbReference>
<sequence length="475" mass="49223">MGPRPTWRGPSSLLENPLRTRPFLMAAGLLASGLTPLALATPATAAVAKYTDDFNGDGHRDYAAFAYGRDLNESEGGGVLVTFGTANGPGTKTQFVSQASAGVPGADEPDDFFGEVRTAADFNKDGYGDLAVSANGEDVGKKKNNGTVTILWGSSKGLSGGTTLPAKGGSGLARDFATGDFNGDAKPDLALVRDSKTYVYRGAITKSGVKGSVTVLDKDGSSFYSTAVISGKVNKDGKTDLVIIGDVVYPEYIASDAWFISGGKARLYPGKTLRIESVKGNGGQTERGGDGLIADFNKDGYGDIAIGTPLYDRYKGRVTLWYGASSGPSKSARFTQATKGIKDTPEPDDVFGASLSAGDVNGDGYRDLAIGVYGEKLGTHVYAGAVHVLKGTKSGLTATGSQWFARDTAGVPGALTSDDVFGGTVRLRDTNRDGKADLYVTANYGSVLLRGSSKGVTTTGAQSVKGDIIEGMLQP</sequence>
<organism evidence="5 6">
    <name type="scientific">Streptomyces capitiformicae</name>
    <dbReference type="NCBI Taxonomy" id="2014920"/>
    <lineage>
        <taxon>Bacteria</taxon>
        <taxon>Bacillati</taxon>
        <taxon>Actinomycetota</taxon>
        <taxon>Actinomycetes</taxon>
        <taxon>Kitasatosporales</taxon>
        <taxon>Streptomycetaceae</taxon>
        <taxon>Streptomyces</taxon>
    </lineage>
</organism>
<dbReference type="SUPFAM" id="SSF69318">
    <property type="entry name" value="Integrin alpha N-terminal domain"/>
    <property type="match status" value="1"/>
</dbReference>
<evidence type="ECO:0000256" key="1">
    <source>
        <dbReference type="ARBA" id="ARBA00022729"/>
    </source>
</evidence>
<dbReference type="SMART" id="SM00191">
    <property type="entry name" value="Int_alpha"/>
    <property type="match status" value="5"/>
</dbReference>
<dbReference type="GO" id="GO:0033627">
    <property type="term" value="P:cell adhesion mediated by integrin"/>
    <property type="evidence" value="ECO:0007669"/>
    <property type="project" value="TreeGrafter"/>
</dbReference>
<proteinExistence type="predicted"/>
<dbReference type="GO" id="GO:0098609">
    <property type="term" value="P:cell-cell adhesion"/>
    <property type="evidence" value="ECO:0007669"/>
    <property type="project" value="TreeGrafter"/>
</dbReference>
<comment type="caution">
    <text evidence="5">The sequence shown here is derived from an EMBL/GenBank/DDBJ whole genome shotgun (WGS) entry which is preliminary data.</text>
</comment>